<dbReference type="PANTHER" id="PTHR48084">
    <property type="entry name" value="2-OXOGLUTARATE OXIDOREDUCTASE SUBUNIT KORB-RELATED"/>
    <property type="match status" value="1"/>
</dbReference>
<feature type="domain" description="DUF6537" evidence="9">
    <location>
        <begin position="954"/>
        <end position="1152"/>
    </location>
</feature>
<keyword evidence="4" id="KW-0560">Oxidoreductase</keyword>
<comment type="caution">
    <text evidence="10">The sequence shown here is derived from an EMBL/GenBank/DDBJ whole genome shotgun (WGS) entry which is preliminary data.</text>
</comment>
<evidence type="ECO:0000256" key="2">
    <source>
        <dbReference type="ARBA" id="ARBA00022485"/>
    </source>
</evidence>
<dbReference type="InterPro" id="IPR019752">
    <property type="entry name" value="Pyrv/ketoisovalerate_OxRed_cat"/>
</dbReference>
<keyword evidence="5" id="KW-0408">Iron</keyword>
<dbReference type="Pfam" id="PF20169">
    <property type="entry name" value="DUF6537"/>
    <property type="match status" value="1"/>
</dbReference>
<keyword evidence="11" id="KW-1185">Reference proteome</keyword>
<evidence type="ECO:0000259" key="9">
    <source>
        <dbReference type="Pfam" id="PF20169"/>
    </source>
</evidence>
<dbReference type="OrthoDB" id="9803617at2"/>
<evidence type="ECO:0000259" key="8">
    <source>
        <dbReference type="Pfam" id="PF02775"/>
    </source>
</evidence>
<dbReference type="SUPFAM" id="SSF52922">
    <property type="entry name" value="TK C-terminal domain-like"/>
    <property type="match status" value="1"/>
</dbReference>
<dbReference type="Gene3D" id="3.40.920.10">
    <property type="entry name" value="Pyruvate-ferredoxin oxidoreductase, PFOR, domain III"/>
    <property type="match status" value="1"/>
</dbReference>
<dbReference type="InterPro" id="IPR002869">
    <property type="entry name" value="Pyrv_flavodox_OxRed_cen"/>
</dbReference>
<dbReference type="InterPro" id="IPR046667">
    <property type="entry name" value="DUF6537"/>
</dbReference>
<dbReference type="InterPro" id="IPR051457">
    <property type="entry name" value="2-oxoacid:Fd_oxidoreductase"/>
</dbReference>
<feature type="domain" description="Thiamine pyrophosphate enzyme TPP-binding" evidence="8">
    <location>
        <begin position="458"/>
        <end position="546"/>
    </location>
</feature>
<evidence type="ECO:0000256" key="3">
    <source>
        <dbReference type="ARBA" id="ARBA00022982"/>
    </source>
</evidence>
<name>A0A3D9HXB6_9PROT</name>
<dbReference type="CDD" id="cd02008">
    <property type="entry name" value="TPP_IOR_alpha"/>
    <property type="match status" value="1"/>
</dbReference>
<dbReference type="GO" id="GO:0030976">
    <property type="term" value="F:thiamine pyrophosphate binding"/>
    <property type="evidence" value="ECO:0007669"/>
    <property type="project" value="InterPro"/>
</dbReference>
<evidence type="ECO:0000256" key="1">
    <source>
        <dbReference type="ARBA" id="ARBA00022448"/>
    </source>
</evidence>
<dbReference type="SUPFAM" id="SSF53323">
    <property type="entry name" value="Pyruvate-ferredoxin oxidoreductase, PFOR, domain III"/>
    <property type="match status" value="1"/>
</dbReference>
<keyword evidence="10" id="KW-0670">Pyruvate</keyword>
<dbReference type="InterPro" id="IPR011766">
    <property type="entry name" value="TPP_enzyme_TPP-bd"/>
</dbReference>
<dbReference type="GO" id="GO:0051539">
    <property type="term" value="F:4 iron, 4 sulfur cluster binding"/>
    <property type="evidence" value="ECO:0007669"/>
    <property type="project" value="UniProtKB-KW"/>
</dbReference>
<evidence type="ECO:0000256" key="5">
    <source>
        <dbReference type="ARBA" id="ARBA00023004"/>
    </source>
</evidence>
<dbReference type="RefSeq" id="WP_115935113.1">
    <property type="nucleotide sequence ID" value="NZ_QRDW01000001.1"/>
</dbReference>
<dbReference type="InterPro" id="IPR029061">
    <property type="entry name" value="THDP-binding"/>
</dbReference>
<keyword evidence="2" id="KW-0479">Metal-binding</keyword>
<protein>
    <submittedName>
        <fullName evidence="10">Indolepyruvate ferredoxin oxidoreductase</fullName>
    </submittedName>
</protein>
<accession>A0A3D9HXB6</accession>
<dbReference type="InterPro" id="IPR002880">
    <property type="entry name" value="Pyrv_Fd/Flavodoxin_OxRdtase_N"/>
</dbReference>
<keyword evidence="3" id="KW-0249">Electron transport</keyword>
<dbReference type="NCBIfam" id="NF009588">
    <property type="entry name" value="PRK13029.1"/>
    <property type="match status" value="1"/>
</dbReference>
<dbReference type="Gene3D" id="3.40.50.970">
    <property type="match status" value="1"/>
</dbReference>
<dbReference type="Pfam" id="PF01558">
    <property type="entry name" value="POR"/>
    <property type="match status" value="1"/>
</dbReference>
<feature type="domain" description="Pyruvate/ketoisovalerate oxidoreductase catalytic" evidence="7">
    <location>
        <begin position="738"/>
        <end position="924"/>
    </location>
</feature>
<evidence type="ECO:0000313" key="10">
    <source>
        <dbReference type="EMBL" id="RED54021.1"/>
    </source>
</evidence>
<dbReference type="GO" id="GO:0016625">
    <property type="term" value="F:oxidoreductase activity, acting on the aldehyde or oxo group of donors, iron-sulfur protein as acceptor"/>
    <property type="evidence" value="ECO:0007669"/>
    <property type="project" value="UniProtKB-ARBA"/>
</dbReference>
<organism evidence="10 11">
    <name type="scientific">Aestuariispira insulae</name>
    <dbReference type="NCBI Taxonomy" id="1461337"/>
    <lineage>
        <taxon>Bacteria</taxon>
        <taxon>Pseudomonadati</taxon>
        <taxon>Pseudomonadota</taxon>
        <taxon>Alphaproteobacteria</taxon>
        <taxon>Rhodospirillales</taxon>
        <taxon>Kiloniellaceae</taxon>
        <taxon>Aestuariispira</taxon>
    </lineage>
</organism>
<keyword evidence="2" id="KW-0004">4Fe-4S</keyword>
<dbReference type="AlphaFoldDB" id="A0A3D9HXB6"/>
<evidence type="ECO:0000259" key="7">
    <source>
        <dbReference type="Pfam" id="PF01558"/>
    </source>
</evidence>
<dbReference type="Pfam" id="PF02775">
    <property type="entry name" value="TPP_enzyme_C"/>
    <property type="match status" value="1"/>
</dbReference>
<dbReference type="CDD" id="cd07034">
    <property type="entry name" value="TPP_PYR_PFOR_IOR-alpha_like"/>
    <property type="match status" value="1"/>
</dbReference>
<dbReference type="NCBIfam" id="NF009589">
    <property type="entry name" value="PRK13030.1"/>
    <property type="match status" value="1"/>
</dbReference>
<evidence type="ECO:0000256" key="4">
    <source>
        <dbReference type="ARBA" id="ARBA00023002"/>
    </source>
</evidence>
<reference evidence="10 11" key="1">
    <citation type="submission" date="2018-07" db="EMBL/GenBank/DDBJ databases">
        <title>Genomic Encyclopedia of Type Strains, Phase III (KMG-III): the genomes of soil and plant-associated and newly described type strains.</title>
        <authorList>
            <person name="Whitman W."/>
        </authorList>
    </citation>
    <scope>NUCLEOTIDE SEQUENCE [LARGE SCALE GENOMIC DNA]</scope>
    <source>
        <strain evidence="10 11">CECT 8488</strain>
    </source>
</reference>
<dbReference type="PANTHER" id="PTHR48084:SF3">
    <property type="entry name" value="SUBUNIT OF PYRUVATE:FLAVODOXIN OXIDOREDUCTASE"/>
    <property type="match status" value="1"/>
</dbReference>
<dbReference type="GO" id="GO:0044281">
    <property type="term" value="P:small molecule metabolic process"/>
    <property type="evidence" value="ECO:0007669"/>
    <property type="project" value="UniProtKB-ARBA"/>
</dbReference>
<gene>
    <name evidence="10" type="ORF">DFP90_101822</name>
</gene>
<dbReference type="EMBL" id="QRDW01000001">
    <property type="protein sequence ID" value="RED54021.1"/>
    <property type="molecule type" value="Genomic_DNA"/>
</dbReference>
<dbReference type="InterPro" id="IPR009014">
    <property type="entry name" value="Transketo_C/PFOR_II"/>
</dbReference>
<evidence type="ECO:0000313" key="11">
    <source>
        <dbReference type="Proteomes" id="UP000256845"/>
    </source>
</evidence>
<dbReference type="SUPFAM" id="SSF52518">
    <property type="entry name" value="Thiamin diphosphate-binding fold (THDP-binding)"/>
    <property type="match status" value="2"/>
</dbReference>
<proteinExistence type="predicted"/>
<dbReference type="Proteomes" id="UP000256845">
    <property type="component" value="Unassembled WGS sequence"/>
</dbReference>
<evidence type="ECO:0000256" key="6">
    <source>
        <dbReference type="ARBA" id="ARBA00023014"/>
    </source>
</evidence>
<keyword evidence="1" id="KW-0813">Transport</keyword>
<dbReference type="GO" id="GO:0045333">
    <property type="term" value="P:cellular respiration"/>
    <property type="evidence" value="ECO:0007669"/>
    <property type="project" value="UniProtKB-ARBA"/>
</dbReference>
<sequence length="1172" mass="129337">MKLTSVSLEDKYTLESGRIFTTGIQALVRLPLMQRARDIKAGLNTAGFISGYRGSPLGGVDQQLWKARKYLEEKNILFQPGINEDLAATAVWGSQQSQLFNDSEVDGIFGIWYGKAPGVDRTGDVFKHGNAAGSSKHGGVLVLAGDDHTCKSSTLPSQTEYAFMDAMMPVLAPAGVQEYLDMGIHGIALSRYSGLWIAFKTLAETVETSASVYVDPHRLQITMPTDFEMPEGGLNIRYPFPPLEQEQMLHKYRLYAALAYARANKLNQTVIDGPNRRLGIVTTGKSYLDVRQALEDLQISEEYAKEIGISVYKVGMVWPLEREGIRKFAEGLEEIIVVEEKRAVIENQLKEQLYNWREDVRPRVVGKFSEKGEWILPSADELTPARIARVLVDRLRGMKDGTTAEMESHFGNRLGFLESKEQQLSKRSASISRLPFFCSGCPHNTSTKVPEGSRALAGIGCHYMVQWMDRDTNTFTQMGGEGVTWVGQANFSKTKHVFANLGDGTYFHSGLLAIRQAVSAKVNITYKILYNDAVAMTGGQPFDGPLTPWDIARQVHAEGISKLVVVTDEPEKYGSGDLFPPQTTIHHRRELEKIQKDLREVPGTSILIYDQTCAAEKRRRRKRGQFPDPAKRAFINDAVCEGCGDCGEVSNCVSIEPKETEFGRKRKIDQSSCNKDYSCVDGFCPSFVTVHGGKPRKGSGAAQGAADKAGVTDVFETLPDPVLPKLSKPYGIMLTGVGGTGVVTIGAILGMAAHLENKGISILDMAGLAQKGGAVASHIRIAANPEDINAVRLAAGGANLLLGCDMVVSAGFDAMAKTDREFTKAVINTHEVLTGAFTTNPDMKYPGQELREIITDGVGSENTHFVAGTELATALMGDTIATNMFMLGYAYQKGFIPVSEEAITEAVKLNGVAVDSNLRAFLWGRRAAHDQEAVRKIIAVGKKPKTVIAKADSLEEIVDRRVAELTEYQNAAYAKRYAGLVERVKEAETKLRPNSDILAKAVARYYFKLMAYKDEYEVARLFTKPEFMEQVKEAFEGDFKLRFHLAAPLLAERDPNTGAPVKREYGAWMLGAMKILAKLKGLRGTAFDIFGYTQERRHERQLIDSYEQTITKLLDHLKRDNIDLAAEIAALPEQIRGFGHVKERHIQDVKANEEALMARFLNPEKNIARAAE</sequence>
<keyword evidence="6" id="KW-0411">Iron-sulfur</keyword>